<dbReference type="Proteomes" id="UP000275408">
    <property type="component" value="Unassembled WGS sequence"/>
</dbReference>
<organism evidence="3 4">
    <name type="scientific">Pocillopora damicornis</name>
    <name type="common">Cauliflower coral</name>
    <name type="synonym">Millepora damicornis</name>
    <dbReference type="NCBI Taxonomy" id="46731"/>
    <lineage>
        <taxon>Eukaryota</taxon>
        <taxon>Metazoa</taxon>
        <taxon>Cnidaria</taxon>
        <taxon>Anthozoa</taxon>
        <taxon>Hexacorallia</taxon>
        <taxon>Scleractinia</taxon>
        <taxon>Astrocoeniina</taxon>
        <taxon>Pocilloporidae</taxon>
        <taxon>Pocillopora</taxon>
    </lineage>
</organism>
<feature type="non-terminal residue" evidence="3">
    <location>
        <position position="332"/>
    </location>
</feature>
<evidence type="ECO:0000313" key="4">
    <source>
        <dbReference type="Proteomes" id="UP000275408"/>
    </source>
</evidence>
<proteinExistence type="predicted"/>
<evidence type="ECO:0000256" key="1">
    <source>
        <dbReference type="SAM" id="MobiDB-lite"/>
    </source>
</evidence>
<protein>
    <recommendedName>
        <fullName evidence="2">Myb/SANT-like DNA-binding domain-containing protein</fullName>
    </recommendedName>
</protein>
<name>A0A3M6UQW9_POCDA</name>
<feature type="compositionally biased region" description="Low complexity" evidence="1">
    <location>
        <begin position="234"/>
        <end position="246"/>
    </location>
</feature>
<reference evidence="3 4" key="1">
    <citation type="journal article" date="2018" name="Sci. Rep.">
        <title>Comparative analysis of the Pocillopora damicornis genome highlights role of immune system in coral evolution.</title>
        <authorList>
            <person name="Cunning R."/>
            <person name="Bay R.A."/>
            <person name="Gillette P."/>
            <person name="Baker A.C."/>
            <person name="Traylor-Knowles N."/>
        </authorList>
    </citation>
    <scope>NUCLEOTIDE SEQUENCE [LARGE SCALE GENOMIC DNA]</scope>
    <source>
        <strain evidence="3">RSMAS</strain>
        <tissue evidence="3">Whole animal</tissue>
    </source>
</reference>
<dbReference type="InterPro" id="IPR044822">
    <property type="entry name" value="Myb_DNA-bind_4"/>
</dbReference>
<sequence>PSWQEACAVTIRSQAKKEGKHKPLKVASSPKCAIVDRNKLVRLQRKDKSLEKYWHQRDIKVKGKQETSCVVVCGSLDKRAYCECFCVHCDSFRCYREDNRFIDIVSSREPQKKLEKLNKFIWKSHLDLSEGKPLAKKHLQVDWSVDATSAACYCYIRETQSDWSVKCGISQDISVVARKMNGHPQHKAQVPSNPLDAQVPCPGPYLFYSIDMQNQFPHYRQPAVLPYQVPMPHASPSMSSLPSSKSESTKNEENPQPGATKRNHGSNWTDLETRYLLELWRDNFPISKKRNSTEWDAIAKKLNSTFKDQGIPCYCTGTQCKVCIKYLQDQYK</sequence>
<gene>
    <name evidence="3" type="ORF">pdam_00024293</name>
</gene>
<evidence type="ECO:0000313" key="3">
    <source>
        <dbReference type="EMBL" id="RMX56056.1"/>
    </source>
</evidence>
<feature type="domain" description="Myb/SANT-like DNA-binding" evidence="2">
    <location>
        <begin position="266"/>
        <end position="332"/>
    </location>
</feature>
<dbReference type="Pfam" id="PF13837">
    <property type="entry name" value="Myb_DNA-bind_4"/>
    <property type="match status" value="1"/>
</dbReference>
<feature type="non-terminal residue" evidence="3">
    <location>
        <position position="1"/>
    </location>
</feature>
<evidence type="ECO:0000259" key="2">
    <source>
        <dbReference type="Pfam" id="PF13837"/>
    </source>
</evidence>
<dbReference type="EMBL" id="RCHS01000934">
    <property type="protein sequence ID" value="RMX56056.1"/>
    <property type="molecule type" value="Genomic_DNA"/>
</dbReference>
<accession>A0A3M6UQW9</accession>
<comment type="caution">
    <text evidence="3">The sequence shown here is derived from an EMBL/GenBank/DDBJ whole genome shotgun (WGS) entry which is preliminary data.</text>
</comment>
<keyword evidence="4" id="KW-1185">Reference proteome</keyword>
<feature type="region of interest" description="Disordered" evidence="1">
    <location>
        <begin position="234"/>
        <end position="266"/>
    </location>
</feature>
<dbReference type="AlphaFoldDB" id="A0A3M6UQW9"/>